<sequence>MENKVLLWYHNLKRLAIILLIAMLVFGFFSTAYGLFWLLFLVAFYLLYALLRPRFEKIQEEDWCFVIPVILICIYFLLNQNPAIKELLLQLFTFSIPIYAFVVATIKQNFLTKDRFRLRG</sequence>
<protein>
    <submittedName>
        <fullName evidence="2">Uncharacterized protein</fullName>
    </submittedName>
</protein>
<organism evidence="2 3">
    <name type="scientific">candidate division WS6 bacterium GW2011_GWF1_35_23</name>
    <dbReference type="NCBI Taxonomy" id="1619097"/>
    <lineage>
        <taxon>Bacteria</taxon>
        <taxon>Candidatus Dojkabacteria</taxon>
    </lineage>
</organism>
<feature type="transmembrane region" description="Helical" evidence="1">
    <location>
        <begin position="87"/>
        <end position="106"/>
    </location>
</feature>
<evidence type="ECO:0000256" key="1">
    <source>
        <dbReference type="SAM" id="Phobius"/>
    </source>
</evidence>
<dbReference type="AlphaFoldDB" id="A0A0G0C7R4"/>
<comment type="caution">
    <text evidence="2">The sequence shown here is derived from an EMBL/GenBank/DDBJ whole genome shotgun (WGS) entry which is preliminary data.</text>
</comment>
<accession>A0A0G0C7R4</accession>
<gene>
    <name evidence="2" type="ORF">UR73_C0012G0008</name>
</gene>
<keyword evidence="1" id="KW-0812">Transmembrane</keyword>
<dbReference type="EMBL" id="LBQH01000012">
    <property type="protein sequence ID" value="KKP77749.1"/>
    <property type="molecule type" value="Genomic_DNA"/>
</dbReference>
<keyword evidence="1" id="KW-1133">Transmembrane helix</keyword>
<feature type="transmembrane region" description="Helical" evidence="1">
    <location>
        <begin position="63"/>
        <end position="81"/>
    </location>
</feature>
<keyword evidence="1" id="KW-0472">Membrane</keyword>
<name>A0A0G0C7R4_9BACT</name>
<dbReference type="Proteomes" id="UP000034816">
    <property type="component" value="Unassembled WGS sequence"/>
</dbReference>
<evidence type="ECO:0000313" key="3">
    <source>
        <dbReference type="Proteomes" id="UP000034816"/>
    </source>
</evidence>
<evidence type="ECO:0000313" key="2">
    <source>
        <dbReference type="EMBL" id="KKP77749.1"/>
    </source>
</evidence>
<proteinExistence type="predicted"/>
<feature type="transmembrane region" description="Helical" evidence="1">
    <location>
        <begin position="12"/>
        <end position="29"/>
    </location>
</feature>
<reference evidence="2 3" key="1">
    <citation type="journal article" date="2015" name="Nature">
        <title>rRNA introns, odd ribosomes, and small enigmatic genomes across a large radiation of phyla.</title>
        <authorList>
            <person name="Brown C.T."/>
            <person name="Hug L.A."/>
            <person name="Thomas B.C."/>
            <person name="Sharon I."/>
            <person name="Castelle C.J."/>
            <person name="Singh A."/>
            <person name="Wilkins M.J."/>
            <person name="Williams K.H."/>
            <person name="Banfield J.F."/>
        </authorList>
    </citation>
    <scope>NUCLEOTIDE SEQUENCE [LARGE SCALE GENOMIC DNA]</scope>
</reference>